<dbReference type="SMART" id="SM00355">
    <property type="entry name" value="ZnF_C2H2"/>
    <property type="match status" value="2"/>
</dbReference>
<name>A0AAW0B7T0_9AGAR</name>
<feature type="compositionally biased region" description="Polar residues" evidence="6">
    <location>
        <begin position="140"/>
        <end position="151"/>
    </location>
</feature>
<feature type="chain" id="PRO_5043508295" description="C2H2-type domain-containing protein" evidence="7">
    <location>
        <begin position="21"/>
        <end position="390"/>
    </location>
</feature>
<dbReference type="SUPFAM" id="SSF57667">
    <property type="entry name" value="beta-beta-alpha zinc fingers"/>
    <property type="match status" value="1"/>
</dbReference>
<evidence type="ECO:0000256" key="3">
    <source>
        <dbReference type="ARBA" id="ARBA00022771"/>
    </source>
</evidence>
<dbReference type="GO" id="GO:0008270">
    <property type="term" value="F:zinc ion binding"/>
    <property type="evidence" value="ECO:0007669"/>
    <property type="project" value="UniProtKB-KW"/>
</dbReference>
<keyword evidence="3 5" id="KW-0863">Zinc-finger</keyword>
<dbReference type="EMBL" id="JAWWNJ010000037">
    <property type="protein sequence ID" value="KAK7022246.1"/>
    <property type="molecule type" value="Genomic_DNA"/>
</dbReference>
<evidence type="ECO:0000256" key="5">
    <source>
        <dbReference type="PROSITE-ProRule" id="PRU00042"/>
    </source>
</evidence>
<dbReference type="Proteomes" id="UP001362999">
    <property type="component" value="Unassembled WGS sequence"/>
</dbReference>
<gene>
    <name evidence="9" type="ORF">R3P38DRAFT_3271035</name>
</gene>
<reference evidence="9 10" key="1">
    <citation type="journal article" date="2024" name="J Genomics">
        <title>Draft genome sequencing and assembly of Favolaschia claudopus CIRM-BRFM 2984 isolated from oak limbs.</title>
        <authorList>
            <person name="Navarro D."/>
            <person name="Drula E."/>
            <person name="Chaduli D."/>
            <person name="Cazenave R."/>
            <person name="Ahrendt S."/>
            <person name="Wang J."/>
            <person name="Lipzen A."/>
            <person name="Daum C."/>
            <person name="Barry K."/>
            <person name="Grigoriev I.V."/>
            <person name="Favel A."/>
            <person name="Rosso M.N."/>
            <person name="Martin F."/>
        </authorList>
    </citation>
    <scope>NUCLEOTIDE SEQUENCE [LARGE SCALE GENOMIC DNA]</scope>
    <source>
        <strain evidence="9 10">CIRM-BRFM 2984</strain>
    </source>
</reference>
<dbReference type="GO" id="GO:0045944">
    <property type="term" value="P:positive regulation of transcription by RNA polymerase II"/>
    <property type="evidence" value="ECO:0007669"/>
    <property type="project" value="UniProtKB-ARBA"/>
</dbReference>
<evidence type="ECO:0000256" key="1">
    <source>
        <dbReference type="ARBA" id="ARBA00022723"/>
    </source>
</evidence>
<evidence type="ECO:0000313" key="10">
    <source>
        <dbReference type="Proteomes" id="UP001362999"/>
    </source>
</evidence>
<dbReference type="GO" id="GO:0005634">
    <property type="term" value="C:nucleus"/>
    <property type="evidence" value="ECO:0007669"/>
    <property type="project" value="UniProtKB-ARBA"/>
</dbReference>
<feature type="domain" description="C2H2-type" evidence="8">
    <location>
        <begin position="260"/>
        <end position="289"/>
    </location>
</feature>
<evidence type="ECO:0000259" key="8">
    <source>
        <dbReference type="PROSITE" id="PS50157"/>
    </source>
</evidence>
<dbReference type="GO" id="GO:0000978">
    <property type="term" value="F:RNA polymerase II cis-regulatory region sequence-specific DNA binding"/>
    <property type="evidence" value="ECO:0007669"/>
    <property type="project" value="TreeGrafter"/>
</dbReference>
<dbReference type="Pfam" id="PF00096">
    <property type="entry name" value="zf-C2H2"/>
    <property type="match status" value="2"/>
</dbReference>
<keyword evidence="10" id="KW-1185">Reference proteome</keyword>
<feature type="compositionally biased region" description="Polar residues" evidence="6">
    <location>
        <begin position="116"/>
        <end position="132"/>
    </location>
</feature>
<dbReference type="AlphaFoldDB" id="A0AAW0B7T0"/>
<comment type="caution">
    <text evidence="9">The sequence shown here is derived from an EMBL/GenBank/DDBJ whole genome shotgun (WGS) entry which is preliminary data.</text>
</comment>
<feature type="region of interest" description="Disordered" evidence="6">
    <location>
        <begin position="21"/>
        <end position="46"/>
    </location>
</feature>
<keyword evidence="4" id="KW-0862">Zinc</keyword>
<feature type="compositionally biased region" description="Polar residues" evidence="6">
    <location>
        <begin position="381"/>
        <end position="390"/>
    </location>
</feature>
<evidence type="ECO:0000256" key="6">
    <source>
        <dbReference type="SAM" id="MobiDB-lite"/>
    </source>
</evidence>
<feature type="region of interest" description="Disordered" evidence="6">
    <location>
        <begin position="109"/>
        <end position="151"/>
    </location>
</feature>
<feature type="signal peptide" evidence="7">
    <location>
        <begin position="1"/>
        <end position="20"/>
    </location>
</feature>
<proteinExistence type="predicted"/>
<dbReference type="InterPro" id="IPR036236">
    <property type="entry name" value="Znf_C2H2_sf"/>
</dbReference>
<evidence type="ECO:0000256" key="7">
    <source>
        <dbReference type="SAM" id="SignalP"/>
    </source>
</evidence>
<protein>
    <recommendedName>
        <fullName evidence="8">C2H2-type domain-containing protein</fullName>
    </recommendedName>
</protein>
<keyword evidence="2" id="KW-0677">Repeat</keyword>
<evidence type="ECO:0000313" key="9">
    <source>
        <dbReference type="EMBL" id="KAK7022246.1"/>
    </source>
</evidence>
<dbReference type="Gene3D" id="3.30.160.60">
    <property type="entry name" value="Classic Zinc Finger"/>
    <property type="match status" value="2"/>
</dbReference>
<keyword evidence="1" id="KW-0479">Metal-binding</keyword>
<keyword evidence="7" id="KW-0732">Signal</keyword>
<accession>A0AAW0B7T0</accession>
<feature type="domain" description="C2H2-type" evidence="8">
    <location>
        <begin position="232"/>
        <end position="259"/>
    </location>
</feature>
<dbReference type="PANTHER" id="PTHR19818:SF139">
    <property type="entry name" value="PAIR-RULE PROTEIN ODD-PAIRED"/>
    <property type="match status" value="1"/>
</dbReference>
<organism evidence="9 10">
    <name type="scientific">Favolaschia claudopus</name>
    <dbReference type="NCBI Taxonomy" id="2862362"/>
    <lineage>
        <taxon>Eukaryota</taxon>
        <taxon>Fungi</taxon>
        <taxon>Dikarya</taxon>
        <taxon>Basidiomycota</taxon>
        <taxon>Agaricomycotina</taxon>
        <taxon>Agaricomycetes</taxon>
        <taxon>Agaricomycetidae</taxon>
        <taxon>Agaricales</taxon>
        <taxon>Marasmiineae</taxon>
        <taxon>Mycenaceae</taxon>
        <taxon>Favolaschia</taxon>
    </lineage>
</organism>
<evidence type="ECO:0000256" key="4">
    <source>
        <dbReference type="ARBA" id="ARBA00022833"/>
    </source>
</evidence>
<dbReference type="GO" id="GO:0000981">
    <property type="term" value="F:DNA-binding transcription factor activity, RNA polymerase II-specific"/>
    <property type="evidence" value="ECO:0007669"/>
    <property type="project" value="TreeGrafter"/>
</dbReference>
<dbReference type="PROSITE" id="PS00028">
    <property type="entry name" value="ZINC_FINGER_C2H2_1"/>
    <property type="match status" value="2"/>
</dbReference>
<evidence type="ECO:0000256" key="2">
    <source>
        <dbReference type="ARBA" id="ARBA00022737"/>
    </source>
</evidence>
<dbReference type="PANTHER" id="PTHR19818">
    <property type="entry name" value="ZINC FINGER PROTEIN ZIC AND GLI"/>
    <property type="match status" value="1"/>
</dbReference>
<sequence length="390" mass="41825">MPISLFSLCLVSAGSVMSDASSVLSSSSSPPPSRISSSSDPLPSSSLFSPGCVTMPSFSSSFPAAKAQGLSTPPQASYHHQRSPPRVPSSFVPSSRPFYSFPVPAMHDDRYPPSPSLSGTIASSPLPRTSQQPNPPANLPPTSLSSESGANSTAAYSLYSTTRMDPGPSSSSIHDERSDVVNSELDLYSDSSSLSSLSETASNRSTSPIVIDTIPSHVENKKKRERKPDKMHPCEVCRKEFPRPSALETHMNTHNKVSPYRCSYPGCPKSFNVRSNARRHAKIHTAKPAGVAASANMQIKFAQTIIEAPHPQYTLPGPSSDSRPGFNIRWVGPNVTVRGKPNPSIAAPRRKKNSVDSIQTRYDNDKEPAMALYAPYPTPDGPSSQDSDAD</sequence>
<dbReference type="InterPro" id="IPR013087">
    <property type="entry name" value="Znf_C2H2_type"/>
</dbReference>
<feature type="region of interest" description="Disordered" evidence="6">
    <location>
        <begin position="62"/>
        <end position="92"/>
    </location>
</feature>
<feature type="region of interest" description="Disordered" evidence="6">
    <location>
        <begin position="332"/>
        <end position="390"/>
    </location>
</feature>
<dbReference type="PROSITE" id="PS50157">
    <property type="entry name" value="ZINC_FINGER_C2H2_2"/>
    <property type="match status" value="2"/>
</dbReference>
<dbReference type="InterPro" id="IPR050329">
    <property type="entry name" value="GLI_C2H2-zinc-finger"/>
</dbReference>